<dbReference type="InterPro" id="IPR001846">
    <property type="entry name" value="VWF_type-D"/>
</dbReference>
<reference evidence="9" key="1">
    <citation type="submission" date="2025-08" db="UniProtKB">
        <authorList>
            <consortium name="RefSeq"/>
        </authorList>
    </citation>
    <scope>IDENTIFICATION</scope>
    <source>
        <tissue evidence="9">Gonads</tissue>
    </source>
</reference>
<evidence type="ECO:0000256" key="5">
    <source>
        <dbReference type="SAM" id="Phobius"/>
    </source>
</evidence>
<sequence>MSYFTTTKLESRYGHSAPTITYLFYLLGIIHLLTSDPGGQTVMAYLDHIAVQLCIFVTSIFLIRTTTTQMIAGSSLACENEGEEVIVKGISTDPCIKCVCKGGKVECDRERCPTNTGCYMVLFDKPKDQCCNLCKGCTYKGKEYRSAKEWKDPADPCQVYHCSAGVVTATRRQCYAPCSNPVPVPGKCCPQCNGCSVEGKMYRNGQSFSLKSDPCTQCTCKKGNVQCSKRACPVLNCPPEVIYTPKGTCCPRCNGSRTFFDLGKTRCLFRYKVYKEGQYMPLDKCTGCTCKTGTMVCESETCPPLTCAEDEIIRDEGSCCARCKPKKKCEYNGVLHEHRATWKPDLCTTCTCDNGSSKCELEQCSNRLECPPNHRLQMVYGQCCPKCVEEDAVCAVFGDPHYRTFDGRIFNFQGTCRYVLAQDCANNSFSVRVQNHARSTHSFAWTNRVSIHLGKTKIVLQQNLVIKVDNKKVDIPHVKLGAFSVMKSGYSVIVRTNVGLKVIWDGDSYVEVAVPAKYKSKMCGLCGNYNGIEADDFKGKKGGLYLNADKFGNSWRIGSRKSCYKSHAKKRSRGKKNRYDTSCNNDFTKKTRAAEECSILKGQVFSQCRSKVPVKHYYRSCITDMCECPSSRQNCVCESLKAYARECERKGVKIDYSQTTCKGSR</sequence>
<feature type="domain" description="VWFC" evidence="6">
    <location>
        <begin position="265"/>
        <end position="324"/>
    </location>
</feature>
<feature type="domain" description="VWFC" evidence="6">
    <location>
        <begin position="327"/>
        <end position="388"/>
    </location>
</feature>
<dbReference type="RefSeq" id="XP_013406312.1">
    <property type="nucleotide sequence ID" value="XM_013550858.1"/>
</dbReference>
<keyword evidence="5" id="KW-0472">Membrane</keyword>
<dbReference type="Gene3D" id="6.20.200.20">
    <property type="match status" value="4"/>
</dbReference>
<dbReference type="Pfam" id="PF08742">
    <property type="entry name" value="C8"/>
    <property type="match status" value="1"/>
</dbReference>
<dbReference type="OrthoDB" id="6019304at2759"/>
<feature type="transmembrane region" description="Helical" evidence="5">
    <location>
        <begin position="12"/>
        <end position="33"/>
    </location>
</feature>
<dbReference type="PANTHER" id="PTHR46698">
    <property type="entry name" value="CROSSVEINLESS 2"/>
    <property type="match status" value="1"/>
</dbReference>
<proteinExistence type="predicted"/>
<dbReference type="InterPro" id="IPR001007">
    <property type="entry name" value="VWF_dom"/>
</dbReference>
<keyword evidence="4" id="KW-0677">Repeat</keyword>
<dbReference type="OMA" id="WHFANSW"/>
<dbReference type="PROSITE" id="PS51233">
    <property type="entry name" value="VWFD"/>
    <property type="match status" value="1"/>
</dbReference>
<evidence type="ECO:0000313" key="8">
    <source>
        <dbReference type="Proteomes" id="UP000085678"/>
    </source>
</evidence>
<dbReference type="Gene3D" id="2.10.70.10">
    <property type="entry name" value="Complement Module, domain 1"/>
    <property type="match status" value="1"/>
</dbReference>
<organism evidence="8 9">
    <name type="scientific">Lingula anatina</name>
    <name type="common">Brachiopod</name>
    <name type="synonym">Lingula unguis</name>
    <dbReference type="NCBI Taxonomy" id="7574"/>
    <lineage>
        <taxon>Eukaryota</taxon>
        <taxon>Metazoa</taxon>
        <taxon>Spiralia</taxon>
        <taxon>Lophotrochozoa</taxon>
        <taxon>Brachiopoda</taxon>
        <taxon>Linguliformea</taxon>
        <taxon>Lingulata</taxon>
        <taxon>Lingulida</taxon>
        <taxon>Linguloidea</taxon>
        <taxon>Lingulidae</taxon>
        <taxon>Lingula</taxon>
    </lineage>
</organism>
<comment type="subcellular location">
    <subcellularLocation>
        <location evidence="1">Secreted</location>
    </subcellularLocation>
</comment>
<name>A0A1S3J7C0_LINAN</name>
<keyword evidence="2" id="KW-0964">Secreted</keyword>
<dbReference type="SUPFAM" id="SSF57603">
    <property type="entry name" value="FnI-like domain"/>
    <property type="match status" value="5"/>
</dbReference>
<dbReference type="FunCoup" id="A0A1S3J7C0">
    <property type="interactions" value="202"/>
</dbReference>
<evidence type="ECO:0000259" key="7">
    <source>
        <dbReference type="PROSITE" id="PS51233"/>
    </source>
</evidence>
<dbReference type="PANTHER" id="PTHR46698:SF4">
    <property type="entry name" value="CROSSVEINLESS 2"/>
    <property type="match status" value="1"/>
</dbReference>
<evidence type="ECO:0000256" key="1">
    <source>
        <dbReference type="ARBA" id="ARBA00004613"/>
    </source>
</evidence>
<dbReference type="InterPro" id="IPR014853">
    <property type="entry name" value="VWF/SSPO/ZAN-like_Cys-rich_dom"/>
</dbReference>
<dbReference type="SMART" id="SM00214">
    <property type="entry name" value="VWC"/>
    <property type="match status" value="5"/>
</dbReference>
<dbReference type="InterPro" id="IPR052424">
    <property type="entry name" value="Kielin_Chordin-BMP_Reg"/>
</dbReference>
<dbReference type="GeneID" id="106170864"/>
<dbReference type="InParanoid" id="A0A1S3J7C0"/>
<evidence type="ECO:0000259" key="6">
    <source>
        <dbReference type="PROSITE" id="PS50184"/>
    </source>
</evidence>
<dbReference type="SMART" id="SM00832">
    <property type="entry name" value="C8"/>
    <property type="match status" value="1"/>
</dbReference>
<keyword evidence="5" id="KW-0812">Transmembrane</keyword>
<dbReference type="SMART" id="SM00215">
    <property type="entry name" value="VWC_out"/>
    <property type="match status" value="3"/>
</dbReference>
<gene>
    <name evidence="9" type="primary">LOC106170864</name>
</gene>
<dbReference type="SMART" id="SM00216">
    <property type="entry name" value="VWD"/>
    <property type="match status" value="1"/>
</dbReference>
<keyword evidence="8" id="KW-1185">Reference proteome</keyword>
<dbReference type="KEGG" id="lak:106170864"/>
<evidence type="ECO:0000256" key="4">
    <source>
        <dbReference type="ARBA" id="ARBA00022737"/>
    </source>
</evidence>
<dbReference type="STRING" id="7574.A0A1S3J7C0"/>
<evidence type="ECO:0000313" key="9">
    <source>
        <dbReference type="RefSeq" id="XP_013406312.1"/>
    </source>
</evidence>
<evidence type="ECO:0000256" key="3">
    <source>
        <dbReference type="ARBA" id="ARBA00022729"/>
    </source>
</evidence>
<dbReference type="AlphaFoldDB" id="A0A1S3J7C0"/>
<keyword evidence="3" id="KW-0732">Signal</keyword>
<accession>A0A1S3J7C0</accession>
<protein>
    <submittedName>
        <fullName evidence="9">BMP-binding endothelial regulator protein</fullName>
    </submittedName>
</protein>
<dbReference type="GO" id="GO:0005576">
    <property type="term" value="C:extracellular region"/>
    <property type="evidence" value="ECO:0007669"/>
    <property type="project" value="UniProtKB-SubCell"/>
</dbReference>
<dbReference type="Pfam" id="PF00093">
    <property type="entry name" value="VWC"/>
    <property type="match status" value="3"/>
</dbReference>
<evidence type="ECO:0000256" key="2">
    <source>
        <dbReference type="ARBA" id="ARBA00022525"/>
    </source>
</evidence>
<keyword evidence="5" id="KW-1133">Transmembrane helix</keyword>
<feature type="domain" description="VWFD" evidence="7">
    <location>
        <begin position="392"/>
        <end position="564"/>
    </location>
</feature>
<dbReference type="Proteomes" id="UP000085678">
    <property type="component" value="Unplaced"/>
</dbReference>
<dbReference type="Pfam" id="PF00094">
    <property type="entry name" value="VWD"/>
    <property type="match status" value="1"/>
</dbReference>
<feature type="domain" description="VWFC" evidence="6">
    <location>
        <begin position="193"/>
        <end position="254"/>
    </location>
</feature>
<dbReference type="PROSITE" id="PS50184">
    <property type="entry name" value="VWFC_2"/>
    <property type="match status" value="3"/>
</dbReference>
<dbReference type="PROSITE" id="PS01208">
    <property type="entry name" value="VWFC_1"/>
    <property type="match status" value="3"/>
</dbReference>